<organism evidence="2 3">
    <name type="scientific">Oryza rufipogon</name>
    <name type="common">Brownbeard rice</name>
    <name type="synonym">Asian wild rice</name>
    <dbReference type="NCBI Taxonomy" id="4529"/>
    <lineage>
        <taxon>Eukaryota</taxon>
        <taxon>Viridiplantae</taxon>
        <taxon>Streptophyta</taxon>
        <taxon>Embryophyta</taxon>
        <taxon>Tracheophyta</taxon>
        <taxon>Spermatophyta</taxon>
        <taxon>Magnoliopsida</taxon>
        <taxon>Liliopsida</taxon>
        <taxon>Poales</taxon>
        <taxon>Poaceae</taxon>
        <taxon>BOP clade</taxon>
        <taxon>Oryzoideae</taxon>
        <taxon>Oryzeae</taxon>
        <taxon>Oryzinae</taxon>
        <taxon>Oryza</taxon>
    </lineage>
</organism>
<dbReference type="OMA" id="CFIHRDA"/>
<protein>
    <submittedName>
        <fullName evidence="2">Uncharacterized protein</fullName>
    </submittedName>
</protein>
<dbReference type="AlphaFoldDB" id="A0A0E0QWQ0"/>
<dbReference type="EnsemblPlants" id="ORUFI10G03720.3">
    <property type="protein sequence ID" value="ORUFI10G03720.3"/>
    <property type="gene ID" value="ORUFI10G03720"/>
</dbReference>
<keyword evidence="3" id="KW-1185">Reference proteome</keyword>
<reference evidence="2" key="2">
    <citation type="submission" date="2015-06" db="UniProtKB">
        <authorList>
            <consortium name="EnsemblPlants"/>
        </authorList>
    </citation>
    <scope>IDENTIFICATION</scope>
</reference>
<evidence type="ECO:0000256" key="1">
    <source>
        <dbReference type="SAM" id="MobiDB-lite"/>
    </source>
</evidence>
<feature type="compositionally biased region" description="Pro residues" evidence="1">
    <location>
        <begin position="39"/>
        <end position="55"/>
    </location>
</feature>
<evidence type="ECO:0000313" key="3">
    <source>
        <dbReference type="Proteomes" id="UP000008022"/>
    </source>
</evidence>
<accession>A0A0E0QWQ0</accession>
<proteinExistence type="predicted"/>
<name>A0A0E0QWQ0_ORYRU</name>
<evidence type="ECO:0000313" key="2">
    <source>
        <dbReference type="EnsemblPlants" id="ORUFI10G03720.3"/>
    </source>
</evidence>
<dbReference type="Proteomes" id="UP000008022">
    <property type="component" value="Unassembled WGS sequence"/>
</dbReference>
<feature type="region of interest" description="Disordered" evidence="1">
    <location>
        <begin position="21"/>
        <end position="60"/>
    </location>
</feature>
<sequence length="213" mass="23276">MGAEGRGAVVPLQTGPFLALSSLGPSVRDAAPSAAGKTSPPPPPSATTPQPPSAPTPRCARRRSFVHALPPPLSLPPPPSASTPRYPCWRPAAPHRVNTGIRFLAIVSTQIWEFAWTPHHRLFPPWQRDSARRLEEARSGLPSIDAPRHRSPQPHRRHRCLNRLRVPRAATDPRAPQPCKPSILPANKIRVLLDPVPVRGGIRGMVCFIHRDA</sequence>
<dbReference type="Gramene" id="ORUFI10G03720.3">
    <property type="protein sequence ID" value="ORUFI10G03720.3"/>
    <property type="gene ID" value="ORUFI10G03720"/>
</dbReference>
<reference evidence="3" key="1">
    <citation type="submission" date="2013-06" db="EMBL/GenBank/DDBJ databases">
        <authorList>
            <person name="Zhao Q."/>
        </authorList>
    </citation>
    <scope>NUCLEOTIDE SEQUENCE</scope>
    <source>
        <strain evidence="3">cv. W1943</strain>
    </source>
</reference>